<dbReference type="OrthoDB" id="10263155at2759"/>
<comment type="caution">
    <text evidence="1">The sequence shown here is derived from an EMBL/GenBank/DDBJ whole genome shotgun (WGS) entry which is preliminary data.</text>
</comment>
<protein>
    <submittedName>
        <fullName evidence="1">Uncharacterized protein</fullName>
    </submittedName>
</protein>
<name>A0A507DSR6_9FUNG</name>
<dbReference type="AlphaFoldDB" id="A0A507DSR6"/>
<organism evidence="1 2">
    <name type="scientific">Chytriomyces confervae</name>
    <dbReference type="NCBI Taxonomy" id="246404"/>
    <lineage>
        <taxon>Eukaryota</taxon>
        <taxon>Fungi</taxon>
        <taxon>Fungi incertae sedis</taxon>
        <taxon>Chytridiomycota</taxon>
        <taxon>Chytridiomycota incertae sedis</taxon>
        <taxon>Chytridiomycetes</taxon>
        <taxon>Chytridiales</taxon>
        <taxon>Chytriomycetaceae</taxon>
        <taxon>Chytriomyces</taxon>
    </lineage>
</organism>
<evidence type="ECO:0000313" key="1">
    <source>
        <dbReference type="EMBL" id="TPX54773.1"/>
    </source>
</evidence>
<sequence>MHSADFNVSSEISRVEVFRQTVFRKIEEEKRGKAVETGWNTSIQLIVAQKDHRQIRQSSTNISSSALGALCVVVLAPTETIETPKSTMNTIQQFRQKYDKAAPRWPPHVTLIPPPQPPVSQVTLKQLQDAFTPITQQCASIELLFDTVSVFSHRGGSSTIVLEPSETSLELEHLKRQLDASLPERINVRPDRHEFRPHLTVATMAAGDPARCNV</sequence>
<gene>
    <name evidence="1" type="ORF">CcCBS67573_g09537</name>
</gene>
<dbReference type="PANTHER" id="PTHR37474">
    <property type="entry name" value="RNA LIGASE/CYCLIC NUCLEOTIDE PHOSPHODIESTERASE"/>
    <property type="match status" value="1"/>
</dbReference>
<dbReference type="Pfam" id="PF13563">
    <property type="entry name" value="2_5_RNA_ligase2"/>
    <property type="match status" value="1"/>
</dbReference>
<dbReference type="EMBL" id="QEAP01000877">
    <property type="protein sequence ID" value="TPX54773.1"/>
    <property type="molecule type" value="Genomic_DNA"/>
</dbReference>
<dbReference type="Proteomes" id="UP000320333">
    <property type="component" value="Unassembled WGS sequence"/>
</dbReference>
<dbReference type="InterPro" id="IPR009097">
    <property type="entry name" value="Cyclic_Pdiesterase"/>
</dbReference>
<proteinExistence type="predicted"/>
<reference evidence="1 2" key="1">
    <citation type="journal article" date="2019" name="Sci. Rep.">
        <title>Comparative genomics of chytrid fungi reveal insights into the obligate biotrophic and pathogenic lifestyle of Synchytrium endobioticum.</title>
        <authorList>
            <person name="van de Vossenberg B.T.L.H."/>
            <person name="Warris S."/>
            <person name="Nguyen H.D.T."/>
            <person name="van Gent-Pelzer M.P.E."/>
            <person name="Joly D.L."/>
            <person name="van de Geest H.C."/>
            <person name="Bonants P.J.M."/>
            <person name="Smith D.S."/>
            <person name="Levesque C.A."/>
            <person name="van der Lee T.A.J."/>
        </authorList>
    </citation>
    <scope>NUCLEOTIDE SEQUENCE [LARGE SCALE GENOMIC DNA]</scope>
    <source>
        <strain evidence="1 2">CBS 675.73</strain>
    </source>
</reference>
<dbReference type="PANTHER" id="PTHR37474:SF1">
    <property type="entry name" value="2'-5' RNA LIGASE FAMILY PROTEIN"/>
    <property type="match status" value="1"/>
</dbReference>
<keyword evidence="2" id="KW-1185">Reference proteome</keyword>
<dbReference type="Gene3D" id="3.90.1140.10">
    <property type="entry name" value="Cyclic phosphodiesterase"/>
    <property type="match status" value="1"/>
</dbReference>
<dbReference type="SUPFAM" id="SSF55144">
    <property type="entry name" value="LigT-like"/>
    <property type="match status" value="1"/>
</dbReference>
<evidence type="ECO:0000313" key="2">
    <source>
        <dbReference type="Proteomes" id="UP000320333"/>
    </source>
</evidence>
<accession>A0A507DSR6</accession>